<dbReference type="AlphaFoldDB" id="A0AAW2ZP86"/>
<dbReference type="PROSITE" id="PS50125">
    <property type="entry name" value="GUANYLATE_CYCLASE_2"/>
    <property type="match status" value="1"/>
</dbReference>
<keyword evidence="4" id="KW-1185">Reference proteome</keyword>
<evidence type="ECO:0000259" key="2">
    <source>
        <dbReference type="PROSITE" id="PS50125"/>
    </source>
</evidence>
<dbReference type="CDD" id="cd07302">
    <property type="entry name" value="CHD"/>
    <property type="match status" value="1"/>
</dbReference>
<name>A0AAW2ZP86_9EUKA</name>
<gene>
    <name evidence="3" type="ORF">AKO1_002505</name>
</gene>
<keyword evidence="1" id="KW-0812">Transmembrane</keyword>
<keyword evidence="1" id="KW-1133">Transmembrane helix</keyword>
<evidence type="ECO:0000313" key="3">
    <source>
        <dbReference type="EMBL" id="KAL0490778.1"/>
    </source>
</evidence>
<dbReference type="SUPFAM" id="SSF55073">
    <property type="entry name" value="Nucleotide cyclase"/>
    <property type="match status" value="1"/>
</dbReference>
<dbReference type="InterPro" id="IPR050697">
    <property type="entry name" value="Adenylyl/Guanylyl_Cyclase_3/4"/>
</dbReference>
<evidence type="ECO:0000256" key="1">
    <source>
        <dbReference type="SAM" id="Phobius"/>
    </source>
</evidence>
<feature type="transmembrane region" description="Helical" evidence="1">
    <location>
        <begin position="6"/>
        <end position="26"/>
    </location>
</feature>
<dbReference type="Pfam" id="PF00211">
    <property type="entry name" value="Guanylate_cyc"/>
    <property type="match status" value="1"/>
</dbReference>
<protein>
    <submittedName>
        <fullName evidence="3">Adenylate cyclase</fullName>
    </submittedName>
</protein>
<dbReference type="Gene3D" id="3.30.70.1230">
    <property type="entry name" value="Nucleotide cyclase"/>
    <property type="match status" value="1"/>
</dbReference>
<dbReference type="InterPro" id="IPR029787">
    <property type="entry name" value="Nucleotide_cyclase"/>
</dbReference>
<evidence type="ECO:0000313" key="4">
    <source>
        <dbReference type="Proteomes" id="UP001431209"/>
    </source>
</evidence>
<dbReference type="SMART" id="SM00044">
    <property type="entry name" value="CYCc"/>
    <property type="match status" value="1"/>
</dbReference>
<dbReference type="PANTHER" id="PTHR43081:SF1">
    <property type="entry name" value="ADENYLATE CYCLASE, TERMINAL-DIFFERENTIATION SPECIFIC"/>
    <property type="match status" value="1"/>
</dbReference>
<feature type="non-terminal residue" evidence="3">
    <location>
        <position position="1"/>
    </location>
</feature>
<dbReference type="GO" id="GO:0035556">
    <property type="term" value="P:intracellular signal transduction"/>
    <property type="evidence" value="ECO:0007669"/>
    <property type="project" value="InterPro"/>
</dbReference>
<dbReference type="PANTHER" id="PTHR43081">
    <property type="entry name" value="ADENYLATE CYCLASE, TERMINAL-DIFFERENTIATION SPECIFIC-RELATED"/>
    <property type="match status" value="1"/>
</dbReference>
<sequence>GITLGSSAGVLLVFLVLGILVVFVITRPLREIGKHMNAVSRMSFDNIPLTNSFIHEVKAIQWSFFSMVFALKSFRKYVPEAVIRKTMATRSIAQMDLLLKECTLFFLDIVDFTTISEKLRPDELMVLMSEAMEKLSDIVAEESGFIDKYIGDAIMALWGVPEEVEDHQYRACIAALRCVQVLKDNADNWTNRGFPALRCRVGIHFGEALVGNFGSSNRLNYTALGDPVNLAARLEPLCKHYGTDTLVSSDMYELIKGRIICRAVDVVMVKGRTQETILYELLSKDEEATVNHTKIEQASNNLVLAMRSGEVRNIRRCINNAQKVPGYSEDKALSLLLERFAHHNDDDIIDAANRFREKHF</sequence>
<feature type="domain" description="Guanylate cyclase" evidence="2">
    <location>
        <begin position="103"/>
        <end position="235"/>
    </location>
</feature>
<proteinExistence type="predicted"/>
<dbReference type="Proteomes" id="UP001431209">
    <property type="component" value="Unassembled WGS sequence"/>
</dbReference>
<reference evidence="3 4" key="1">
    <citation type="submission" date="2024-03" db="EMBL/GenBank/DDBJ databases">
        <title>The Acrasis kona genome and developmental transcriptomes reveal deep origins of eukaryotic multicellular pathways.</title>
        <authorList>
            <person name="Sheikh S."/>
            <person name="Fu C.-J."/>
            <person name="Brown M.W."/>
            <person name="Baldauf S.L."/>
        </authorList>
    </citation>
    <scope>NUCLEOTIDE SEQUENCE [LARGE SCALE GENOMIC DNA]</scope>
    <source>
        <strain evidence="3 4">ATCC MYA-3509</strain>
    </source>
</reference>
<dbReference type="EMBL" id="JAOPGA020001715">
    <property type="protein sequence ID" value="KAL0490778.1"/>
    <property type="molecule type" value="Genomic_DNA"/>
</dbReference>
<dbReference type="GO" id="GO:0006171">
    <property type="term" value="P:cAMP biosynthetic process"/>
    <property type="evidence" value="ECO:0007669"/>
    <property type="project" value="TreeGrafter"/>
</dbReference>
<keyword evidence="1" id="KW-0472">Membrane</keyword>
<organism evidence="3 4">
    <name type="scientific">Acrasis kona</name>
    <dbReference type="NCBI Taxonomy" id="1008807"/>
    <lineage>
        <taxon>Eukaryota</taxon>
        <taxon>Discoba</taxon>
        <taxon>Heterolobosea</taxon>
        <taxon>Tetramitia</taxon>
        <taxon>Eutetramitia</taxon>
        <taxon>Acrasidae</taxon>
        <taxon>Acrasis</taxon>
    </lineage>
</organism>
<accession>A0AAW2ZP86</accession>
<dbReference type="InterPro" id="IPR001054">
    <property type="entry name" value="A/G_cyclase"/>
</dbReference>
<comment type="caution">
    <text evidence="3">The sequence shown here is derived from an EMBL/GenBank/DDBJ whole genome shotgun (WGS) entry which is preliminary data.</text>
</comment>